<dbReference type="InterPro" id="IPR011006">
    <property type="entry name" value="CheY-like_superfamily"/>
</dbReference>
<evidence type="ECO:0000259" key="14">
    <source>
        <dbReference type="PROSITE" id="PS50112"/>
    </source>
</evidence>
<dbReference type="EMBL" id="SWFT01000050">
    <property type="protein sequence ID" value="KAA8905160.1"/>
    <property type="molecule type" value="Genomic_DNA"/>
</dbReference>
<dbReference type="GO" id="GO:1901992">
    <property type="term" value="P:positive regulation of mitotic cell cycle phase transition"/>
    <property type="evidence" value="ECO:0007669"/>
    <property type="project" value="UniProtKB-ARBA"/>
</dbReference>
<comment type="catalytic activity">
    <reaction evidence="9">
        <text>L-seryl-[protein] + ATP = O-phospho-L-seryl-[protein] + ADP + H(+)</text>
        <dbReference type="Rhea" id="RHEA:17989"/>
        <dbReference type="Rhea" id="RHEA-COMP:9863"/>
        <dbReference type="Rhea" id="RHEA-COMP:11604"/>
        <dbReference type="ChEBI" id="CHEBI:15378"/>
        <dbReference type="ChEBI" id="CHEBI:29999"/>
        <dbReference type="ChEBI" id="CHEBI:30616"/>
        <dbReference type="ChEBI" id="CHEBI:83421"/>
        <dbReference type="ChEBI" id="CHEBI:456216"/>
        <dbReference type="EC" id="2.7.11.1"/>
    </reaction>
</comment>
<evidence type="ECO:0000313" key="16">
    <source>
        <dbReference type="EMBL" id="KAA8905160.1"/>
    </source>
</evidence>
<dbReference type="GO" id="GO:0006950">
    <property type="term" value="P:response to stress"/>
    <property type="evidence" value="ECO:0007669"/>
    <property type="project" value="UniProtKB-ARBA"/>
</dbReference>
<dbReference type="SMART" id="SM00448">
    <property type="entry name" value="REC"/>
    <property type="match status" value="1"/>
</dbReference>
<reference evidence="16 17" key="1">
    <citation type="submission" date="2019-07" db="EMBL/GenBank/DDBJ databases">
        <title>Genome assembly of two rare yeast pathogens: Diutina rugosa and Trichomonascus ciferrii.</title>
        <authorList>
            <person name="Mixao V."/>
            <person name="Saus E."/>
            <person name="Hansen A."/>
            <person name="Lass-Flor C."/>
            <person name="Gabaldon T."/>
        </authorList>
    </citation>
    <scope>NUCLEOTIDE SEQUENCE [LARGE SCALE GENOMIC DNA]</scope>
    <source>
        <strain evidence="16 17">CBS 613</strain>
    </source>
</reference>
<feature type="compositionally biased region" description="Low complexity" evidence="11">
    <location>
        <begin position="542"/>
        <end position="577"/>
    </location>
</feature>
<dbReference type="SUPFAM" id="SSF55785">
    <property type="entry name" value="PYP-like sensor domain (PAS domain)"/>
    <property type="match status" value="1"/>
</dbReference>
<evidence type="ECO:0000256" key="11">
    <source>
        <dbReference type="SAM" id="MobiDB-lite"/>
    </source>
</evidence>
<evidence type="ECO:0000256" key="10">
    <source>
        <dbReference type="PROSITE-ProRule" id="PRU00169"/>
    </source>
</evidence>
<evidence type="ECO:0000256" key="5">
    <source>
        <dbReference type="ARBA" id="ARBA00022741"/>
    </source>
</evidence>
<feature type="region of interest" description="Disordered" evidence="11">
    <location>
        <begin position="1"/>
        <end position="42"/>
    </location>
</feature>
<dbReference type="CDD" id="cd17546">
    <property type="entry name" value="REC_hyHK_CKI1_RcsC-like"/>
    <property type="match status" value="1"/>
</dbReference>
<feature type="compositionally biased region" description="Low complexity" evidence="11">
    <location>
        <begin position="1002"/>
        <end position="1012"/>
    </location>
</feature>
<dbReference type="VEuPathDB" id="FungiDB:DIURU_001588"/>
<keyword evidence="17" id="KW-1185">Reference proteome</keyword>
<dbReference type="SUPFAM" id="SSF52172">
    <property type="entry name" value="CheY-like"/>
    <property type="match status" value="1"/>
</dbReference>
<feature type="compositionally biased region" description="Low complexity" evidence="11">
    <location>
        <begin position="1315"/>
        <end position="1329"/>
    </location>
</feature>
<evidence type="ECO:0000256" key="1">
    <source>
        <dbReference type="ARBA" id="ARBA00012513"/>
    </source>
</evidence>
<evidence type="ECO:0000256" key="2">
    <source>
        <dbReference type="ARBA" id="ARBA00022527"/>
    </source>
</evidence>
<dbReference type="OMA" id="HNRRFVG"/>
<dbReference type="GO" id="GO:0005634">
    <property type="term" value="C:nucleus"/>
    <property type="evidence" value="ECO:0007669"/>
    <property type="project" value="TreeGrafter"/>
</dbReference>
<dbReference type="RefSeq" id="XP_034013546.1">
    <property type="nucleotide sequence ID" value="XM_034154147.1"/>
</dbReference>
<evidence type="ECO:0000256" key="3">
    <source>
        <dbReference type="ARBA" id="ARBA00022553"/>
    </source>
</evidence>
<dbReference type="Gene3D" id="3.30.200.20">
    <property type="entry name" value="Phosphorylase Kinase, domain 1"/>
    <property type="match status" value="1"/>
</dbReference>
<organism evidence="16 17">
    <name type="scientific">Diutina rugosa</name>
    <name type="common">Yeast</name>
    <name type="synonym">Candida rugosa</name>
    <dbReference type="NCBI Taxonomy" id="5481"/>
    <lineage>
        <taxon>Eukaryota</taxon>
        <taxon>Fungi</taxon>
        <taxon>Dikarya</taxon>
        <taxon>Ascomycota</taxon>
        <taxon>Saccharomycotina</taxon>
        <taxon>Pichiomycetes</taxon>
        <taxon>Debaryomycetaceae</taxon>
        <taxon>Diutina</taxon>
    </lineage>
</organism>
<dbReference type="GO" id="GO:0004674">
    <property type="term" value="F:protein serine/threonine kinase activity"/>
    <property type="evidence" value="ECO:0007669"/>
    <property type="project" value="UniProtKB-KW"/>
</dbReference>
<proteinExistence type="predicted"/>
<dbReference type="CDD" id="cd05611">
    <property type="entry name" value="STKc_Rim15_like"/>
    <property type="match status" value="1"/>
</dbReference>
<dbReference type="GeneID" id="54780241"/>
<dbReference type="Gene3D" id="1.10.510.10">
    <property type="entry name" value="Transferase(Phosphotransferase) domain 1"/>
    <property type="match status" value="1"/>
</dbReference>
<feature type="compositionally biased region" description="Low complexity" evidence="11">
    <location>
        <begin position="591"/>
        <end position="600"/>
    </location>
</feature>
<dbReference type="PANTHER" id="PTHR24356:SF1">
    <property type="entry name" value="SERINE_THREONINE-PROTEIN KINASE GREATWALL"/>
    <property type="match status" value="1"/>
</dbReference>
<comment type="catalytic activity">
    <reaction evidence="8">
        <text>L-threonyl-[protein] + ATP = O-phospho-L-threonyl-[protein] + ADP + H(+)</text>
        <dbReference type="Rhea" id="RHEA:46608"/>
        <dbReference type="Rhea" id="RHEA-COMP:11060"/>
        <dbReference type="Rhea" id="RHEA-COMP:11605"/>
        <dbReference type="ChEBI" id="CHEBI:15378"/>
        <dbReference type="ChEBI" id="CHEBI:30013"/>
        <dbReference type="ChEBI" id="CHEBI:30616"/>
        <dbReference type="ChEBI" id="CHEBI:61977"/>
        <dbReference type="ChEBI" id="CHEBI:456216"/>
        <dbReference type="EC" id="2.7.11.1"/>
    </reaction>
</comment>
<dbReference type="EC" id="2.7.11.1" evidence="1"/>
<dbReference type="NCBIfam" id="TIGR00229">
    <property type="entry name" value="sensory_box"/>
    <property type="match status" value="1"/>
</dbReference>
<evidence type="ECO:0000259" key="12">
    <source>
        <dbReference type="PROSITE" id="PS50011"/>
    </source>
</evidence>
<gene>
    <name evidence="16" type="ORF">DIURU_001588</name>
</gene>
<dbReference type="OrthoDB" id="162894at2759"/>
<keyword evidence="3" id="KW-0597">Phosphoprotein</keyword>
<evidence type="ECO:0000256" key="8">
    <source>
        <dbReference type="ARBA" id="ARBA00047899"/>
    </source>
</evidence>
<dbReference type="FunFam" id="3.30.200.20:FF:001008">
    <property type="entry name" value="Serine/threonine-protein kinase cek1"/>
    <property type="match status" value="1"/>
</dbReference>
<dbReference type="InterPro" id="IPR000961">
    <property type="entry name" value="AGC-kinase_C"/>
</dbReference>
<accession>A0A642UVF5</accession>
<feature type="region of interest" description="Disordered" evidence="11">
    <location>
        <begin position="379"/>
        <end position="402"/>
    </location>
</feature>
<dbReference type="GO" id="GO:1900445">
    <property type="term" value="P:positive regulation of filamentous growth of a population of unicellular organisms in response to biotic stimulus"/>
    <property type="evidence" value="ECO:0007669"/>
    <property type="project" value="UniProtKB-ARBA"/>
</dbReference>
<dbReference type="FunFam" id="1.10.510.10:FF:000340">
    <property type="entry name" value="Serine threonine protein kinase"/>
    <property type="match status" value="1"/>
</dbReference>
<dbReference type="GO" id="GO:0005524">
    <property type="term" value="F:ATP binding"/>
    <property type="evidence" value="ECO:0007669"/>
    <property type="project" value="UniProtKB-KW"/>
</dbReference>
<keyword evidence="2" id="KW-0723">Serine/threonine-protein kinase</keyword>
<keyword evidence="5" id="KW-0547">Nucleotide-binding</keyword>
<dbReference type="GO" id="GO:0000160">
    <property type="term" value="P:phosphorelay signal transduction system"/>
    <property type="evidence" value="ECO:0007669"/>
    <property type="project" value="InterPro"/>
</dbReference>
<dbReference type="Proteomes" id="UP000449547">
    <property type="component" value="Unassembled WGS sequence"/>
</dbReference>
<feature type="compositionally biased region" description="Low complexity" evidence="11">
    <location>
        <begin position="711"/>
        <end position="720"/>
    </location>
</feature>
<feature type="region of interest" description="Disordered" evidence="11">
    <location>
        <begin position="524"/>
        <end position="829"/>
    </location>
</feature>
<dbReference type="Gene3D" id="3.30.450.20">
    <property type="entry name" value="PAS domain"/>
    <property type="match status" value="1"/>
</dbReference>
<dbReference type="GO" id="GO:0005737">
    <property type="term" value="C:cytoplasm"/>
    <property type="evidence" value="ECO:0007669"/>
    <property type="project" value="TreeGrafter"/>
</dbReference>
<dbReference type="Gene3D" id="3.40.50.2300">
    <property type="match status" value="1"/>
</dbReference>
<evidence type="ECO:0000259" key="13">
    <source>
        <dbReference type="PROSITE" id="PS50110"/>
    </source>
</evidence>
<protein>
    <recommendedName>
        <fullName evidence="1">non-specific serine/threonine protein kinase</fullName>
        <ecNumber evidence="1">2.7.11.1</ecNumber>
    </recommendedName>
</protein>
<evidence type="ECO:0000256" key="7">
    <source>
        <dbReference type="ARBA" id="ARBA00022840"/>
    </source>
</evidence>
<feature type="compositionally biased region" description="Basic and acidic residues" evidence="11">
    <location>
        <begin position="530"/>
        <end position="541"/>
    </location>
</feature>
<dbReference type="InterPro" id="IPR011009">
    <property type="entry name" value="Kinase-like_dom_sf"/>
</dbReference>
<dbReference type="GO" id="GO:0036180">
    <property type="term" value="P:filamentous growth of a population of unicellular organisms in response to biotic stimulus"/>
    <property type="evidence" value="ECO:0007669"/>
    <property type="project" value="UniProtKB-ARBA"/>
</dbReference>
<dbReference type="InterPro" id="IPR000719">
    <property type="entry name" value="Prot_kinase_dom"/>
</dbReference>
<evidence type="ECO:0000256" key="9">
    <source>
        <dbReference type="ARBA" id="ARBA00048679"/>
    </source>
</evidence>
<feature type="domain" description="AGC-kinase C-terminal" evidence="15">
    <location>
        <begin position="1205"/>
        <end position="1298"/>
    </location>
</feature>
<feature type="compositionally biased region" description="Basic and acidic residues" evidence="11">
    <location>
        <begin position="604"/>
        <end position="613"/>
    </location>
</feature>
<dbReference type="InterPro" id="IPR050236">
    <property type="entry name" value="Ser_Thr_kinase_AGC"/>
</dbReference>
<dbReference type="PANTHER" id="PTHR24356">
    <property type="entry name" value="SERINE/THREONINE-PROTEIN KINASE"/>
    <property type="match status" value="1"/>
</dbReference>
<evidence type="ECO:0000256" key="6">
    <source>
        <dbReference type="ARBA" id="ARBA00022777"/>
    </source>
</evidence>
<feature type="domain" description="PAS" evidence="14">
    <location>
        <begin position="63"/>
        <end position="136"/>
    </location>
</feature>
<dbReference type="InterPro" id="IPR000014">
    <property type="entry name" value="PAS"/>
</dbReference>
<dbReference type="Pfam" id="PF00069">
    <property type="entry name" value="Pkinase"/>
    <property type="match status" value="2"/>
</dbReference>
<keyword evidence="4" id="KW-0808">Transferase</keyword>
<feature type="domain" description="Protein kinase" evidence="12">
    <location>
        <begin position="835"/>
        <end position="1204"/>
    </location>
</feature>
<dbReference type="CDD" id="cd00130">
    <property type="entry name" value="PAS"/>
    <property type="match status" value="1"/>
</dbReference>
<feature type="region of interest" description="Disordered" evidence="11">
    <location>
        <begin position="983"/>
        <end position="1015"/>
    </location>
</feature>
<dbReference type="SMART" id="SM00220">
    <property type="entry name" value="S_TKc"/>
    <property type="match status" value="1"/>
</dbReference>
<comment type="caution">
    <text evidence="16">The sequence shown here is derived from an EMBL/GenBank/DDBJ whole genome shotgun (WGS) entry which is preliminary data.</text>
</comment>
<dbReference type="SMART" id="SM00133">
    <property type="entry name" value="S_TK_X"/>
    <property type="match status" value="1"/>
</dbReference>
<dbReference type="PROSITE" id="PS50110">
    <property type="entry name" value="RESPONSE_REGULATORY"/>
    <property type="match status" value="1"/>
</dbReference>
<dbReference type="PROSITE" id="PS50011">
    <property type="entry name" value="PROTEIN_KINASE_DOM"/>
    <property type="match status" value="1"/>
</dbReference>
<dbReference type="InterPro" id="IPR035965">
    <property type="entry name" value="PAS-like_dom_sf"/>
</dbReference>
<feature type="compositionally biased region" description="Low complexity" evidence="11">
    <location>
        <begin position="789"/>
        <end position="806"/>
    </location>
</feature>
<feature type="compositionally biased region" description="Basic and acidic residues" evidence="11">
    <location>
        <begin position="17"/>
        <end position="27"/>
    </location>
</feature>
<dbReference type="InterPro" id="IPR001789">
    <property type="entry name" value="Sig_transdc_resp-reg_receiver"/>
</dbReference>
<evidence type="ECO:0000313" key="17">
    <source>
        <dbReference type="Proteomes" id="UP000449547"/>
    </source>
</evidence>
<dbReference type="PROSITE" id="PS51285">
    <property type="entry name" value="AGC_KINASE_CTER"/>
    <property type="match status" value="1"/>
</dbReference>
<dbReference type="PROSITE" id="PS00108">
    <property type="entry name" value="PROTEIN_KINASE_ST"/>
    <property type="match status" value="1"/>
</dbReference>
<keyword evidence="7" id="KW-0067">ATP-binding</keyword>
<evidence type="ECO:0000256" key="4">
    <source>
        <dbReference type="ARBA" id="ARBA00022679"/>
    </source>
</evidence>
<name>A0A642UVF5_DIURU</name>
<feature type="compositionally biased region" description="Pro residues" evidence="11">
    <location>
        <begin position="187"/>
        <end position="200"/>
    </location>
</feature>
<comment type="caution">
    <text evidence="10">Lacks conserved residue(s) required for the propagation of feature annotation.</text>
</comment>
<feature type="domain" description="Response regulatory" evidence="13">
    <location>
        <begin position="1503"/>
        <end position="1617"/>
    </location>
</feature>
<sequence length="1626" mass="175308">MSGAGNDLGMFQHPRFGKKEEPDDSERSVSPCEVDPNAPQPFEPKLAAATAAQIVQVPSTTDDEQDLRTASSNNPTMIMELDMDGNVRYLSSNWNKIVGTKSKKIVGKPIANIIVANTPEDSTVFQDAIAKMIADDCSYKVKFVTATGDGDANDESTTSSQHGEGEGDDDDDTEIASVSQQLAMKSPSPPSSPSPQPPSPSMSSISSKLSNDGDIIELEAQGILMRTGKDDYSMWTVKPVVLYNVDLAIPQPLIDILGAGSELFEGYLVQLRELGVANEETIPPPKTVLCRICENEIPAWFIERHSDLCVVEHRADDDIQEAHDALCEQRHLILAITDSLAHGLSSSPSPLASSESIASASSSSSSTSSFELIQEYKGIPLPSVPRTPGTVQTSSPLRPLTHQRSRSQLIGLKKFPFGLLARLVDICEEAIQINPPSTATDGEISLSPPSEHHMMAVAQATPMESSDPAMVAMIADTTAMVAEKVAAVERMVRALRYSDRIKCQVDDLVLETVSDTLSQIRHQSLASEGELSRKVSHRESDSSASRSRQGSQKTLKGSRQGSVLSRSSSVPRSDSAGKVSTVAHQAGNVTPSSPASSSPLSRPPSDRESRGRQDPLPTSGLAYSRVYESPSPTQTGPMISTPIAPTPKVASAPLNFDHHHEPTSTPQSKLLSEFEYAKSVTPNDILQRSRPSSRPPSRPSSERSSDANLVPPSNSSSFSSPRRRMSPIPYGDKTNLSSLQRSGPGAPGSMIGGSVATPLGSPHIGASRGDSLDSTSNIPPLPPAATKRTSSSGSGSSLAVASTSLSKGQAKPPLSPLLVTSAPKAAPSPGGIRDYTVVKPISKGAFGSVFLAKRKRVGEYVAIKCLKKTDMIAKNQIVNVKSERAVLMKQANSPYVTQLYSTFQSKEWLYLVMEYLPGGDLASLVKNLGTIGDWACNLIAQIVVCVDDLHRRDIIHRDLKPDNILIDAQGHLKLTDFGLSRMGVVGRQPGRGRPRTQDHSPRPSSSSISWSPVVDARNAPSSPTLSYVDQFAQQLPPLRSKIKGDGRADLKDTPALMRTSSEASLSLVEDEFPVTTNPPTSITSFTLYDPQKDHQMSRFVGTPDYFAPETIKGEGQSEASDWWSIGCILFEFLFGTPPFHASTPDHVFANILAGDIDWPPLSPEDMDHYCPPEARDLITKLLVEDPEQRLGSGSAEEIKSHPYFKDINWDTLFETPGPFVPPVDDPESTDYFDPRGAEMMQFPMDGLDSQEPESFEPLNQLGASAFHQGRARRGSRLADSSEFGSFYFRNLAVLEKANKDAINRLKNEHMEHRSSFSSTGSSVVSAGESPLTSHGSRQRESSFGQLVCASPGANCSPFKRPISPVPPPPMFDELKSDPTTPAGTGPPQIPPQGFSTTSPAPSPPTYKHERMESILSNYSSGDDLSFDKDMVMGVHRHSSHPFNLLRDSPVTSDSEETKSSALLRVHKRRQSYRRAASSRQGSFSADAAEPVGLGLGSWHSQFDVLYCEPSASVRAATTRVLERHGCLVVGVGDGDELVRRATGQVKFDLIMTCMKLNKVGAIEAAKLIKYTTGANTTTPIVAVTAYGDIARESGVFDDVLDKPIDDGKVARCLARLVSADDAIESD</sequence>
<feature type="region of interest" description="Disordered" evidence="11">
    <location>
        <begin position="147"/>
        <end position="208"/>
    </location>
</feature>
<dbReference type="PROSITE" id="PS50112">
    <property type="entry name" value="PAS"/>
    <property type="match status" value="1"/>
</dbReference>
<keyword evidence="6" id="KW-0418">Kinase</keyword>
<evidence type="ECO:0000259" key="15">
    <source>
        <dbReference type="PROSITE" id="PS51285"/>
    </source>
</evidence>
<feature type="region of interest" description="Disordered" evidence="11">
    <location>
        <begin position="1311"/>
        <end position="1343"/>
    </location>
</feature>
<dbReference type="SUPFAM" id="SSF56112">
    <property type="entry name" value="Protein kinase-like (PK-like)"/>
    <property type="match status" value="1"/>
</dbReference>
<dbReference type="InterPro" id="IPR008271">
    <property type="entry name" value="Ser/Thr_kinase_AS"/>
</dbReference>
<feature type="region of interest" description="Disordered" evidence="11">
    <location>
        <begin position="1359"/>
        <end position="1407"/>
    </location>
</feature>